<comment type="subcellular location">
    <subcellularLocation>
        <location evidence="1">Mitochondrion</location>
    </subcellularLocation>
</comment>
<gene>
    <name evidence="3" type="ORF">B0T23DRAFT_327432</name>
</gene>
<reference evidence="3 4" key="1">
    <citation type="journal article" date="2023" name="Mol. Phylogenet. Evol.">
        <title>Genome-scale phylogeny and comparative genomics of the fungal order Sordariales.</title>
        <authorList>
            <person name="Hensen N."/>
            <person name="Bonometti L."/>
            <person name="Westerberg I."/>
            <person name="Brannstrom I.O."/>
            <person name="Guillou S."/>
            <person name="Cros-Aarteil S."/>
            <person name="Calhoun S."/>
            <person name="Haridas S."/>
            <person name="Kuo A."/>
            <person name="Mondo S."/>
            <person name="Pangilinan J."/>
            <person name="Riley R."/>
            <person name="LaButti K."/>
            <person name="Andreopoulos B."/>
            <person name="Lipzen A."/>
            <person name="Chen C."/>
            <person name="Yan M."/>
            <person name="Daum C."/>
            <person name="Ng V."/>
            <person name="Clum A."/>
            <person name="Steindorff A."/>
            <person name="Ohm R.A."/>
            <person name="Martin F."/>
            <person name="Silar P."/>
            <person name="Natvig D.O."/>
            <person name="Lalanne C."/>
            <person name="Gautier V."/>
            <person name="Ament-Velasquez S.L."/>
            <person name="Kruys A."/>
            <person name="Hutchinson M.I."/>
            <person name="Powell A.J."/>
            <person name="Barry K."/>
            <person name="Miller A.N."/>
            <person name="Grigoriev I.V."/>
            <person name="Debuchy R."/>
            <person name="Gladieux P."/>
            <person name="Hiltunen Thoren M."/>
            <person name="Johannesson H."/>
        </authorList>
    </citation>
    <scope>NUCLEOTIDE SEQUENCE [LARGE SCALE GENOMIC DNA]</scope>
    <source>
        <strain evidence="3 4">FGSC 10403</strain>
    </source>
</reference>
<evidence type="ECO:0000313" key="3">
    <source>
        <dbReference type="EMBL" id="KAK3485052.1"/>
    </source>
</evidence>
<proteinExistence type="predicted"/>
<organism evidence="3 4">
    <name type="scientific">Neurospora hispaniola</name>
    <dbReference type="NCBI Taxonomy" id="588809"/>
    <lineage>
        <taxon>Eukaryota</taxon>
        <taxon>Fungi</taxon>
        <taxon>Dikarya</taxon>
        <taxon>Ascomycota</taxon>
        <taxon>Pezizomycotina</taxon>
        <taxon>Sordariomycetes</taxon>
        <taxon>Sordariomycetidae</taxon>
        <taxon>Sordariales</taxon>
        <taxon>Sordariaceae</taxon>
        <taxon>Neurospora</taxon>
    </lineage>
</organism>
<dbReference type="GeneID" id="87873238"/>
<keyword evidence="2" id="KW-0496">Mitochondrion</keyword>
<dbReference type="Proteomes" id="UP001285908">
    <property type="component" value="Unassembled WGS sequence"/>
</dbReference>
<dbReference type="InterPro" id="IPR043128">
    <property type="entry name" value="Rev_trsase/Diguanyl_cyclase"/>
</dbReference>
<dbReference type="GO" id="GO:0005739">
    <property type="term" value="C:mitochondrion"/>
    <property type="evidence" value="ECO:0007669"/>
    <property type="project" value="UniProtKB-SubCell"/>
</dbReference>
<dbReference type="AlphaFoldDB" id="A0AAJ0HYS1"/>
<dbReference type="InterPro" id="IPR043502">
    <property type="entry name" value="DNA/RNA_pol_sf"/>
</dbReference>
<dbReference type="EMBL" id="JAULSX010000011">
    <property type="protein sequence ID" value="KAK3485052.1"/>
    <property type="molecule type" value="Genomic_DNA"/>
</dbReference>
<protein>
    <submittedName>
        <fullName evidence="3">Uncharacterized protein</fullName>
    </submittedName>
</protein>
<dbReference type="RefSeq" id="XP_062688059.1">
    <property type="nucleotide sequence ID" value="XM_062835616.1"/>
</dbReference>
<evidence type="ECO:0000256" key="2">
    <source>
        <dbReference type="ARBA" id="ARBA00023128"/>
    </source>
</evidence>
<sequence length="95" mass="11527">FINILLREYKDYFKIYINNIVITSDLVKDYIKYLNTIFILFILKNIVLSLKKFYFGYPNVELLDFYINNFGLLIIKEYIQTFTNLAFLNNFKVLE</sequence>
<dbReference type="SUPFAM" id="SSF56672">
    <property type="entry name" value="DNA/RNA polymerases"/>
    <property type="match status" value="1"/>
</dbReference>
<accession>A0AAJ0HYS1</accession>
<feature type="non-terminal residue" evidence="3">
    <location>
        <position position="1"/>
    </location>
</feature>
<keyword evidence="4" id="KW-1185">Reference proteome</keyword>
<name>A0AAJ0HYS1_9PEZI</name>
<evidence type="ECO:0000313" key="4">
    <source>
        <dbReference type="Proteomes" id="UP001285908"/>
    </source>
</evidence>
<dbReference type="Gene3D" id="3.30.70.270">
    <property type="match status" value="1"/>
</dbReference>
<comment type="caution">
    <text evidence="3">The sequence shown here is derived from an EMBL/GenBank/DDBJ whole genome shotgun (WGS) entry which is preliminary data.</text>
</comment>
<evidence type="ECO:0000256" key="1">
    <source>
        <dbReference type="ARBA" id="ARBA00004173"/>
    </source>
</evidence>